<keyword evidence="9" id="KW-1185">Reference proteome</keyword>
<dbReference type="GO" id="GO:0046872">
    <property type="term" value="F:metal ion binding"/>
    <property type="evidence" value="ECO:0007669"/>
    <property type="project" value="UniProtKB-UniRule"/>
</dbReference>
<dbReference type="GO" id="GO:0006777">
    <property type="term" value="P:Mo-molybdopterin cofactor biosynthetic process"/>
    <property type="evidence" value="ECO:0007669"/>
    <property type="project" value="UniProtKB-UniRule"/>
</dbReference>
<accession>A0A166K4Z5</accession>
<evidence type="ECO:0000256" key="6">
    <source>
        <dbReference type="SAM" id="MobiDB-lite"/>
    </source>
</evidence>
<dbReference type="GO" id="GO:0061599">
    <property type="term" value="F:molybdopterin molybdotransferase activity"/>
    <property type="evidence" value="ECO:0007669"/>
    <property type="project" value="UniProtKB-UniRule"/>
</dbReference>
<keyword evidence="5" id="KW-0808">Transferase</keyword>
<dbReference type="Pfam" id="PF00994">
    <property type="entry name" value="MoCF_biosynth"/>
    <property type="match status" value="2"/>
</dbReference>
<comment type="cofactor">
    <cofactor evidence="5">
        <name>Mg(2+)</name>
        <dbReference type="ChEBI" id="CHEBI:18420"/>
    </cofactor>
</comment>
<evidence type="ECO:0000256" key="3">
    <source>
        <dbReference type="ARBA" id="ARBA00008339"/>
    </source>
</evidence>
<dbReference type="STRING" id="436010.A0A166K4Z5"/>
<comment type="similarity">
    <text evidence="5">Belongs to the MoeA family.</text>
</comment>
<dbReference type="InterPro" id="IPR036425">
    <property type="entry name" value="MoaB/Mog-like_dom_sf"/>
</dbReference>
<dbReference type="CDD" id="cd00887">
    <property type="entry name" value="MoeA"/>
    <property type="match status" value="1"/>
</dbReference>
<name>A0A166K4Z5_9AGAM</name>
<dbReference type="PROSITE" id="PS01079">
    <property type="entry name" value="MOCF_BIOSYNTHESIS_2"/>
    <property type="match status" value="1"/>
</dbReference>
<dbReference type="PANTHER" id="PTHR10192:SF5">
    <property type="entry name" value="GEPHYRIN"/>
    <property type="match status" value="1"/>
</dbReference>
<comment type="similarity">
    <text evidence="2">In the N-terminal section; belongs to the MoaB/Mog family.</text>
</comment>
<dbReference type="AlphaFoldDB" id="A0A166K4Z5"/>
<dbReference type="OrthoDB" id="4349954at2759"/>
<evidence type="ECO:0000256" key="1">
    <source>
        <dbReference type="ARBA" id="ARBA00005046"/>
    </source>
</evidence>
<organism evidence="8 9">
    <name type="scientific">Athelia psychrophila</name>
    <dbReference type="NCBI Taxonomy" id="1759441"/>
    <lineage>
        <taxon>Eukaryota</taxon>
        <taxon>Fungi</taxon>
        <taxon>Dikarya</taxon>
        <taxon>Basidiomycota</taxon>
        <taxon>Agaricomycotina</taxon>
        <taxon>Agaricomycetes</taxon>
        <taxon>Agaricomycetidae</taxon>
        <taxon>Atheliales</taxon>
        <taxon>Atheliaceae</taxon>
        <taxon>Athelia</taxon>
    </lineage>
</organism>
<feature type="domain" description="MoaB/Mog" evidence="7">
    <location>
        <begin position="340"/>
        <end position="489"/>
    </location>
</feature>
<dbReference type="SUPFAM" id="SSF63867">
    <property type="entry name" value="MoeA C-terminal domain-like"/>
    <property type="match status" value="1"/>
</dbReference>
<dbReference type="GO" id="GO:0005829">
    <property type="term" value="C:cytosol"/>
    <property type="evidence" value="ECO:0007669"/>
    <property type="project" value="TreeGrafter"/>
</dbReference>
<keyword evidence="5" id="KW-0500">Molybdenum</keyword>
<keyword evidence="5" id="KW-0479">Metal-binding</keyword>
<evidence type="ECO:0000256" key="2">
    <source>
        <dbReference type="ARBA" id="ARBA00007589"/>
    </source>
</evidence>
<proteinExistence type="inferred from homology"/>
<dbReference type="SMART" id="SM00852">
    <property type="entry name" value="MoCF_biosynth"/>
    <property type="match status" value="2"/>
</dbReference>
<dbReference type="Pfam" id="PF03454">
    <property type="entry name" value="MoeA_C"/>
    <property type="match status" value="1"/>
</dbReference>
<dbReference type="Proteomes" id="UP000076532">
    <property type="component" value="Unassembled WGS sequence"/>
</dbReference>
<evidence type="ECO:0000256" key="4">
    <source>
        <dbReference type="ARBA" id="ARBA00023150"/>
    </source>
</evidence>
<reference evidence="8 9" key="1">
    <citation type="journal article" date="2016" name="Mol. Biol. Evol.">
        <title>Comparative Genomics of Early-Diverging Mushroom-Forming Fungi Provides Insights into the Origins of Lignocellulose Decay Capabilities.</title>
        <authorList>
            <person name="Nagy L.G."/>
            <person name="Riley R."/>
            <person name="Tritt A."/>
            <person name="Adam C."/>
            <person name="Daum C."/>
            <person name="Floudas D."/>
            <person name="Sun H."/>
            <person name="Yadav J.S."/>
            <person name="Pangilinan J."/>
            <person name="Larsson K.H."/>
            <person name="Matsuura K."/>
            <person name="Barry K."/>
            <person name="Labutti K."/>
            <person name="Kuo R."/>
            <person name="Ohm R.A."/>
            <person name="Bhattacharya S.S."/>
            <person name="Shirouzu T."/>
            <person name="Yoshinaga Y."/>
            <person name="Martin F.M."/>
            <person name="Grigoriev I.V."/>
            <person name="Hibbett D.S."/>
        </authorList>
    </citation>
    <scope>NUCLEOTIDE SEQUENCE [LARGE SCALE GENOMIC DNA]</scope>
    <source>
        <strain evidence="8 9">CBS 109695</strain>
    </source>
</reference>
<dbReference type="InterPro" id="IPR001453">
    <property type="entry name" value="MoaB/Mog_dom"/>
</dbReference>
<dbReference type="PANTHER" id="PTHR10192">
    <property type="entry name" value="MOLYBDOPTERIN BIOSYNTHESIS PROTEIN"/>
    <property type="match status" value="1"/>
</dbReference>
<evidence type="ECO:0000259" key="7">
    <source>
        <dbReference type="SMART" id="SM00852"/>
    </source>
</evidence>
<dbReference type="CDD" id="cd00886">
    <property type="entry name" value="MogA_MoaB"/>
    <property type="match status" value="1"/>
</dbReference>
<keyword evidence="4 5" id="KW-0501">Molybdenum cofactor biosynthesis</keyword>
<dbReference type="Gene3D" id="2.40.340.10">
    <property type="entry name" value="MoeA, C-terminal, domain IV"/>
    <property type="match status" value="1"/>
</dbReference>
<comment type="function">
    <text evidence="5">Catalyzes two steps in the biosynthesis of the molybdenum cofactor. In the first step, molybdopterin is adenylated. Subsequently, molybdate is inserted into adenylated molybdopterin and AMP is released.</text>
</comment>
<dbReference type="UniPathway" id="UPA00344"/>
<dbReference type="InterPro" id="IPR036688">
    <property type="entry name" value="MoeA_C_domain_IV_sf"/>
</dbReference>
<evidence type="ECO:0000313" key="9">
    <source>
        <dbReference type="Proteomes" id="UP000076532"/>
    </source>
</evidence>
<evidence type="ECO:0000313" key="8">
    <source>
        <dbReference type="EMBL" id="KZP21534.1"/>
    </source>
</evidence>
<dbReference type="EMBL" id="KV417546">
    <property type="protein sequence ID" value="KZP21534.1"/>
    <property type="molecule type" value="Genomic_DNA"/>
</dbReference>
<dbReference type="NCBIfam" id="TIGR00177">
    <property type="entry name" value="molyb_syn"/>
    <property type="match status" value="2"/>
</dbReference>
<dbReference type="InterPro" id="IPR038987">
    <property type="entry name" value="MoeA-like"/>
</dbReference>
<dbReference type="Gene3D" id="3.90.105.10">
    <property type="entry name" value="Molybdopterin biosynthesis moea protein, domain 2"/>
    <property type="match status" value="1"/>
</dbReference>
<comment type="pathway">
    <text evidence="1 5">Cofactor biosynthesis; molybdopterin biosynthesis.</text>
</comment>
<dbReference type="InterPro" id="IPR008284">
    <property type="entry name" value="MoCF_biosynth_CS"/>
</dbReference>
<sequence length="584" mass="60947">MSAIRVSILTISDTASNDAAADKSGPTIHSLLKARGFDCRSPVIVPDNEDKIKAFVKSCSENGDADWIVTTGGTGFGVHDKTPEAVSQLIERGAPGLVHLMVSTSLKHTPLAALSRPVAGTIRNTLVVTLPGSVKAVKENLEALLSGGVINHAIDLIRGGTGQRVHAELAAGGSSAVAVTSTDGPHAHGDPEHHHHHHSHTHDAPHPRANLSHDPSQPGVYDVLTSQTHSLATPLPSGAIYRINTGGPLPAGADTVIMVEDTRLTSTFADGDGKDGEENQVETLAQIPAGENVRLPGSDVNIGDLVLQKGEIITSVGGEIGTLTFVGRKEVEVFAKPVVALLSTGNEIVDLQNPISHPSAEWGGIFDTNRPSLQAALEGMGYTVVDLGIVPDDVESHVAAIKKGLEQADILLTTGGTSMGPADLLKPVIERHFDGTVHFGRVAIKPGKPTTFASIPNPGGSKKFVFALPGNPASAVVTFHIFVVPALRRLGGWSKEGCQLPRVRVQLKNSMRLDPRTEFHRVVIRAGKGGLTATSTGGQRSSRVASLSGANGLVILPPRTADGPQSLAVDDFTDAVVVGEIQAS</sequence>
<protein>
    <recommendedName>
        <fullName evidence="7">MoaB/Mog domain-containing protein</fullName>
    </recommendedName>
</protein>
<dbReference type="InterPro" id="IPR036135">
    <property type="entry name" value="MoeA_linker/N_sf"/>
</dbReference>
<dbReference type="InterPro" id="IPR005110">
    <property type="entry name" value="MoeA_linker/N"/>
</dbReference>
<feature type="domain" description="MoaB/Mog" evidence="7">
    <location>
        <begin position="7"/>
        <end position="152"/>
    </location>
</feature>
<dbReference type="FunFam" id="3.40.980.10:FF:000001">
    <property type="entry name" value="Molybdopterin molybdenumtransferase"/>
    <property type="match status" value="1"/>
</dbReference>
<keyword evidence="5" id="KW-0460">Magnesium</keyword>
<dbReference type="Pfam" id="PF03453">
    <property type="entry name" value="MoeA_N"/>
    <property type="match status" value="1"/>
</dbReference>
<evidence type="ECO:0000256" key="5">
    <source>
        <dbReference type="RuleBase" id="RU365090"/>
    </source>
</evidence>
<dbReference type="GO" id="GO:0061598">
    <property type="term" value="F:molybdopterin adenylyltransferase activity"/>
    <property type="evidence" value="ECO:0007669"/>
    <property type="project" value="UniProtKB-UniRule"/>
</dbReference>
<comment type="catalytic activity">
    <reaction evidence="5">
        <text>adenylyl-molybdopterin + molybdate = Mo-molybdopterin + AMP + H(+)</text>
        <dbReference type="Rhea" id="RHEA:35047"/>
        <dbReference type="ChEBI" id="CHEBI:15378"/>
        <dbReference type="ChEBI" id="CHEBI:36264"/>
        <dbReference type="ChEBI" id="CHEBI:62727"/>
        <dbReference type="ChEBI" id="CHEBI:71302"/>
        <dbReference type="ChEBI" id="CHEBI:456215"/>
    </reaction>
</comment>
<comment type="catalytic activity">
    <reaction evidence="5">
        <text>molybdopterin + ATP + H(+) = adenylyl-molybdopterin + diphosphate</text>
        <dbReference type="Rhea" id="RHEA:31331"/>
        <dbReference type="ChEBI" id="CHEBI:15378"/>
        <dbReference type="ChEBI" id="CHEBI:30616"/>
        <dbReference type="ChEBI" id="CHEBI:33019"/>
        <dbReference type="ChEBI" id="CHEBI:58698"/>
        <dbReference type="ChEBI" id="CHEBI:62727"/>
    </reaction>
</comment>
<dbReference type="SUPFAM" id="SSF63882">
    <property type="entry name" value="MoeA N-terminal region -like"/>
    <property type="match status" value="1"/>
</dbReference>
<feature type="region of interest" description="Disordered" evidence="6">
    <location>
        <begin position="177"/>
        <end position="221"/>
    </location>
</feature>
<gene>
    <name evidence="8" type="ORF">FIBSPDRAFT_891021</name>
</gene>
<dbReference type="Gene3D" id="2.170.190.11">
    <property type="entry name" value="Molybdopterin biosynthesis moea protein, domain 3"/>
    <property type="match status" value="1"/>
</dbReference>
<dbReference type="Gene3D" id="3.40.980.10">
    <property type="entry name" value="MoaB/Mog-like domain"/>
    <property type="match status" value="2"/>
</dbReference>
<dbReference type="GO" id="GO:0005524">
    <property type="term" value="F:ATP binding"/>
    <property type="evidence" value="ECO:0007669"/>
    <property type="project" value="UniProtKB-UniRule"/>
</dbReference>
<comment type="similarity">
    <text evidence="3">In the C-terminal section; belongs to the MoeA family.</text>
</comment>
<dbReference type="InterPro" id="IPR005111">
    <property type="entry name" value="MoeA_C_domain_IV"/>
</dbReference>
<dbReference type="SUPFAM" id="SSF53218">
    <property type="entry name" value="Molybdenum cofactor biosynthesis proteins"/>
    <property type="match status" value="2"/>
</dbReference>